<keyword evidence="2" id="KW-0812">Transmembrane</keyword>
<protein>
    <submittedName>
        <fullName evidence="2">Transmembrane anti-sigma factor</fullName>
    </submittedName>
</protein>
<dbReference type="Pfam" id="PF13490">
    <property type="entry name" value="zf-HC2"/>
    <property type="match status" value="1"/>
</dbReference>
<keyword evidence="2" id="KW-0472">Membrane</keyword>
<evidence type="ECO:0000259" key="1">
    <source>
        <dbReference type="Pfam" id="PF13490"/>
    </source>
</evidence>
<proteinExistence type="predicted"/>
<sequence length="60" mass="7019">MNCKEAHRVLCEAQDSKLSFARRLALRWHLAICDHCTRFGRQLDFLRAAVRRYRDGGDGK</sequence>
<name>A0ABM5UYU9_9BURK</name>
<gene>
    <name evidence="2" type="ORF">F506_06905</name>
</gene>
<dbReference type="Proteomes" id="UP000063429">
    <property type="component" value="Chromosome"/>
</dbReference>
<feature type="domain" description="Putative zinc-finger" evidence="1">
    <location>
        <begin position="3"/>
        <end position="36"/>
    </location>
</feature>
<keyword evidence="3" id="KW-1185">Reference proteome</keyword>
<dbReference type="EMBL" id="CP011409">
    <property type="protein sequence ID" value="AKZ62440.1"/>
    <property type="molecule type" value="Genomic_DNA"/>
</dbReference>
<evidence type="ECO:0000313" key="2">
    <source>
        <dbReference type="EMBL" id="AKZ62440.1"/>
    </source>
</evidence>
<reference evidence="3" key="1">
    <citation type="journal article" date="2015" name="Genome Announc.">
        <title>Complete Genome Sequence of Herbaspirillum hiltneri N3 (DSM 17495), Isolated from Surface-Sterilized Wheat Roots.</title>
        <authorList>
            <person name="Guizelini D."/>
            <person name="Saizaki P.M."/>
            <person name="Coimbra N.A."/>
            <person name="Weiss V.A."/>
            <person name="Faoro H."/>
            <person name="Sfeir M.Z."/>
            <person name="Baura V.A."/>
            <person name="Monteiro R.A."/>
            <person name="Chubatsu L.S."/>
            <person name="Souza E.M."/>
            <person name="Cruz L.M."/>
            <person name="Pedrosa F.O."/>
            <person name="Raittz R.T."/>
            <person name="Marchaukoski J.N."/>
            <person name="Steffens M.B."/>
        </authorList>
    </citation>
    <scope>NUCLEOTIDE SEQUENCE [LARGE SCALE GENOMIC DNA]</scope>
    <source>
        <strain evidence="3">N3</strain>
    </source>
</reference>
<dbReference type="InterPro" id="IPR027383">
    <property type="entry name" value="Znf_put"/>
</dbReference>
<accession>A0ABM5UYU9</accession>
<organism evidence="2 3">
    <name type="scientific">Herbaspirillum hiltneri N3</name>
    <dbReference type="NCBI Taxonomy" id="1262470"/>
    <lineage>
        <taxon>Bacteria</taxon>
        <taxon>Pseudomonadati</taxon>
        <taxon>Pseudomonadota</taxon>
        <taxon>Betaproteobacteria</taxon>
        <taxon>Burkholderiales</taxon>
        <taxon>Oxalobacteraceae</taxon>
        <taxon>Herbaspirillum</taxon>
    </lineage>
</organism>
<dbReference type="RefSeq" id="WP_053196047.1">
    <property type="nucleotide sequence ID" value="NZ_CP011409.1"/>
</dbReference>
<evidence type="ECO:0000313" key="3">
    <source>
        <dbReference type="Proteomes" id="UP000063429"/>
    </source>
</evidence>